<dbReference type="SUPFAM" id="SSF51230">
    <property type="entry name" value="Single hybrid motif"/>
    <property type="match status" value="1"/>
</dbReference>
<keyword evidence="19" id="KW-1185">Reference proteome</keyword>
<evidence type="ECO:0000256" key="1">
    <source>
        <dbReference type="ARBA" id="ARBA00001953"/>
    </source>
</evidence>
<evidence type="ECO:0000256" key="11">
    <source>
        <dbReference type="ARBA" id="ARBA00023211"/>
    </source>
</evidence>
<comment type="catalytic activity">
    <reaction evidence="13">
        <text>propanoyl-CoA + hydrogencarbonate + ATP = (S)-methylmalonyl-CoA + ADP + phosphate + H(+)</text>
        <dbReference type="Rhea" id="RHEA:23720"/>
        <dbReference type="ChEBI" id="CHEBI:15378"/>
        <dbReference type="ChEBI" id="CHEBI:17544"/>
        <dbReference type="ChEBI" id="CHEBI:30616"/>
        <dbReference type="ChEBI" id="CHEBI:43474"/>
        <dbReference type="ChEBI" id="CHEBI:57327"/>
        <dbReference type="ChEBI" id="CHEBI:57392"/>
        <dbReference type="ChEBI" id="CHEBI:456216"/>
        <dbReference type="EC" id="6.4.1.3"/>
    </reaction>
    <physiologicalReaction direction="left-to-right" evidence="13">
        <dbReference type="Rhea" id="RHEA:23721"/>
    </physiologicalReaction>
</comment>
<reference evidence="18 19" key="1">
    <citation type="journal article" date="2021" name="Sci. Rep.">
        <title>The genome of the diatom Chaetoceros tenuissimus carries an ancient integrated fragment of an extant virus.</title>
        <authorList>
            <person name="Hongo Y."/>
            <person name="Kimura K."/>
            <person name="Takaki Y."/>
            <person name="Yoshida Y."/>
            <person name="Baba S."/>
            <person name="Kobayashi G."/>
            <person name="Nagasaki K."/>
            <person name="Hano T."/>
            <person name="Tomaru Y."/>
        </authorList>
    </citation>
    <scope>NUCLEOTIDE SEQUENCE [LARGE SCALE GENOMIC DNA]</scope>
    <source>
        <strain evidence="18 19">NIES-3715</strain>
    </source>
</reference>
<dbReference type="InterPro" id="IPR050856">
    <property type="entry name" value="Biotin_carboxylase_complex"/>
</dbReference>
<keyword evidence="4" id="KW-0436">Ligase</keyword>
<protein>
    <recommendedName>
        <fullName evidence="3">propionyl-CoA carboxylase</fullName>
        <ecNumber evidence="3">6.4.1.3</ecNumber>
    </recommendedName>
</protein>
<evidence type="ECO:0000259" key="15">
    <source>
        <dbReference type="PROSITE" id="PS50968"/>
    </source>
</evidence>
<evidence type="ECO:0000256" key="7">
    <source>
        <dbReference type="ARBA" id="ARBA00022840"/>
    </source>
</evidence>
<dbReference type="InterPro" id="IPR001882">
    <property type="entry name" value="Biotin_BS"/>
</dbReference>
<dbReference type="InterPro" id="IPR041265">
    <property type="entry name" value="PCC_BT"/>
</dbReference>
<dbReference type="Pfam" id="PF18140">
    <property type="entry name" value="PCC_BT"/>
    <property type="match status" value="1"/>
</dbReference>
<feature type="domain" description="Lipoyl-binding" evidence="15">
    <location>
        <begin position="700"/>
        <end position="775"/>
    </location>
</feature>
<dbReference type="PANTHER" id="PTHR18866">
    <property type="entry name" value="CARBOXYLASE:PYRUVATE/ACETYL-COA/PROPIONYL-COA CARBOXYLASE"/>
    <property type="match status" value="1"/>
</dbReference>
<evidence type="ECO:0000256" key="9">
    <source>
        <dbReference type="ARBA" id="ARBA00022963"/>
    </source>
</evidence>
<dbReference type="InterPro" id="IPR011764">
    <property type="entry name" value="Biotin_carboxylation_dom"/>
</dbReference>
<dbReference type="PROSITE" id="PS00866">
    <property type="entry name" value="CPSASE_1"/>
    <property type="match status" value="1"/>
</dbReference>
<comment type="pathway">
    <text evidence="2">Metabolic intermediate metabolism; propanoyl-CoA degradation; succinyl-CoA from propanoyl-CoA: step 1/3.</text>
</comment>
<dbReference type="SUPFAM" id="SSF56059">
    <property type="entry name" value="Glutathione synthetase ATP-binding domain-like"/>
    <property type="match status" value="1"/>
</dbReference>
<dbReference type="GO" id="GO:0016042">
    <property type="term" value="P:lipid catabolic process"/>
    <property type="evidence" value="ECO:0007669"/>
    <property type="project" value="UniProtKB-KW"/>
</dbReference>
<dbReference type="AlphaFoldDB" id="A0AAD3H824"/>
<sequence length="778" mass="85230">MHSASRITRSVTRRSISSSLFLRSRNKIPSSAIRSLSSIHPTIVPFTSGDKLRARPRIASFSSAAIENDEPVDINHSTSSQSFEKILIANRGEIARRIIRTCKSLGIKTVAIYSTADSKSLHVQEADEAICVGPAASSDSYLSVPNIMKAIEQTNANAIHPGYGFLSENAEFAEHIEKVGKKFIGPSSSAIIAMGDKITSKHIASSAGVNIIPGFEGFVTSPEHAVKIAHQVGFPVMIKATSGGGGKGMRICYTDEEVKEGFSLSSAEAKKFFNDDRLFIEKYIEKPHHIEIQLLSGRNPETGELDILCFPERECSIQRRNQKVLEESPSTILKPETLKEMVRQVKMLVRDVEYESAGTVEFLVDEKQNFYFLEMNTRLQVEHPVTEMVSDGIDLVHGMIEVAAGKGIPREYMAKLGDQSGMSEEEKEGLSVPHHGYAIEARIYAEDPLRGFLPSTGPLNEYIEPNAGTEGDCTIRIDSGVAPGGIISQYYDPMISKLISHSSTDRNSAIDALKNAIDGYVISGVGNNTSFLTDVLRHDSFVAGDTPTNFIQTHYPEGFHGVALSSEEYAETAAMAVVANMIRSEVLQKPPAPMKVDEFDPFIVCLGGLFGKAYQVQGLEDALKVTSIDGEETHTVQLEEIDIDSRSPIVNVVVNDKKRVLQIEPEDSSGKFSIKYEGAQMDAIVMSPQEYELAKYMNEPTKIDTSNLILSPMPGTLISYSISDDAEVVEGQDICIVEAMKMQNVIRAPRSGRIKHLHSAVGASLMADEIIVEFVKDE</sequence>
<dbReference type="GO" id="GO:0005524">
    <property type="term" value="F:ATP binding"/>
    <property type="evidence" value="ECO:0007669"/>
    <property type="project" value="UniProtKB-UniRule"/>
</dbReference>
<dbReference type="Pfam" id="PF02786">
    <property type="entry name" value="CPSase_L_D2"/>
    <property type="match status" value="1"/>
</dbReference>
<keyword evidence="10" id="KW-0443">Lipid metabolism</keyword>
<gene>
    <name evidence="18" type="ORF">CTEN210_10331</name>
</gene>
<evidence type="ECO:0000256" key="10">
    <source>
        <dbReference type="ARBA" id="ARBA00023098"/>
    </source>
</evidence>
<keyword evidence="11" id="KW-0464">Manganese</keyword>
<dbReference type="InterPro" id="IPR016185">
    <property type="entry name" value="PreATP-grasp_dom_sf"/>
</dbReference>
<evidence type="ECO:0000313" key="18">
    <source>
        <dbReference type="EMBL" id="GFH53855.1"/>
    </source>
</evidence>
<dbReference type="Pfam" id="PF00364">
    <property type="entry name" value="Biotin_lipoyl"/>
    <property type="match status" value="1"/>
</dbReference>
<dbReference type="GO" id="GO:0004658">
    <property type="term" value="F:propionyl-CoA carboxylase activity"/>
    <property type="evidence" value="ECO:0007669"/>
    <property type="project" value="UniProtKB-EC"/>
</dbReference>
<dbReference type="Gene3D" id="2.40.50.100">
    <property type="match status" value="1"/>
</dbReference>
<dbReference type="FunFam" id="3.40.50.20:FF:000010">
    <property type="entry name" value="Propionyl-CoA carboxylase subunit alpha"/>
    <property type="match status" value="1"/>
</dbReference>
<evidence type="ECO:0000313" key="19">
    <source>
        <dbReference type="Proteomes" id="UP001054902"/>
    </source>
</evidence>
<dbReference type="CDD" id="cd06850">
    <property type="entry name" value="biotinyl_domain"/>
    <property type="match status" value="1"/>
</dbReference>
<dbReference type="GO" id="GO:0005739">
    <property type="term" value="C:mitochondrion"/>
    <property type="evidence" value="ECO:0007669"/>
    <property type="project" value="TreeGrafter"/>
</dbReference>
<dbReference type="PANTHER" id="PTHR18866:SF33">
    <property type="entry name" value="METHYLCROTONOYL-COA CARBOXYLASE SUBUNIT ALPHA, MITOCHONDRIAL-RELATED"/>
    <property type="match status" value="1"/>
</dbReference>
<dbReference type="PROSITE" id="PS50979">
    <property type="entry name" value="BC"/>
    <property type="match status" value="1"/>
</dbReference>
<evidence type="ECO:0000256" key="6">
    <source>
        <dbReference type="ARBA" id="ARBA00022741"/>
    </source>
</evidence>
<proteinExistence type="predicted"/>
<keyword evidence="6 14" id="KW-0547">Nucleotide-binding</keyword>
<evidence type="ECO:0000256" key="14">
    <source>
        <dbReference type="PROSITE-ProRule" id="PRU00409"/>
    </source>
</evidence>
<dbReference type="PROSITE" id="PS50975">
    <property type="entry name" value="ATP_GRASP"/>
    <property type="match status" value="1"/>
</dbReference>
<evidence type="ECO:0000256" key="4">
    <source>
        <dbReference type="ARBA" id="ARBA00022598"/>
    </source>
</evidence>
<evidence type="ECO:0000259" key="16">
    <source>
        <dbReference type="PROSITE" id="PS50975"/>
    </source>
</evidence>
<dbReference type="PROSITE" id="PS00188">
    <property type="entry name" value="BIOTIN"/>
    <property type="match status" value="1"/>
</dbReference>
<dbReference type="SUPFAM" id="SSF52440">
    <property type="entry name" value="PreATP-grasp domain"/>
    <property type="match status" value="1"/>
</dbReference>
<evidence type="ECO:0000256" key="8">
    <source>
        <dbReference type="ARBA" id="ARBA00022842"/>
    </source>
</evidence>
<evidence type="ECO:0000259" key="17">
    <source>
        <dbReference type="PROSITE" id="PS50979"/>
    </source>
</evidence>
<dbReference type="InterPro" id="IPR011054">
    <property type="entry name" value="Rudment_hybrid_motif"/>
</dbReference>
<dbReference type="InterPro" id="IPR005482">
    <property type="entry name" value="Biotin_COase_C"/>
</dbReference>
<dbReference type="InterPro" id="IPR000089">
    <property type="entry name" value="Biotin_lipoyl"/>
</dbReference>
<dbReference type="EMBL" id="BLLK01000047">
    <property type="protein sequence ID" value="GFH53855.1"/>
    <property type="molecule type" value="Genomic_DNA"/>
</dbReference>
<feature type="domain" description="ATP-grasp" evidence="16">
    <location>
        <begin position="201"/>
        <end position="404"/>
    </location>
</feature>
<evidence type="ECO:0000256" key="3">
    <source>
        <dbReference type="ARBA" id="ARBA00013050"/>
    </source>
</evidence>
<dbReference type="FunFam" id="3.30.1490.20:FF:000003">
    <property type="entry name" value="acetyl-CoA carboxylase isoform X1"/>
    <property type="match status" value="1"/>
</dbReference>
<organism evidence="18 19">
    <name type="scientific">Chaetoceros tenuissimus</name>
    <dbReference type="NCBI Taxonomy" id="426638"/>
    <lineage>
        <taxon>Eukaryota</taxon>
        <taxon>Sar</taxon>
        <taxon>Stramenopiles</taxon>
        <taxon>Ochrophyta</taxon>
        <taxon>Bacillariophyta</taxon>
        <taxon>Coscinodiscophyceae</taxon>
        <taxon>Chaetocerotophycidae</taxon>
        <taxon>Chaetocerotales</taxon>
        <taxon>Chaetocerotaceae</taxon>
        <taxon>Chaetoceros</taxon>
    </lineage>
</organism>
<dbReference type="Pfam" id="PF02785">
    <property type="entry name" value="Biotin_carb_C"/>
    <property type="match status" value="1"/>
</dbReference>
<dbReference type="PROSITE" id="PS50968">
    <property type="entry name" value="BIOTINYL_LIPOYL"/>
    <property type="match status" value="1"/>
</dbReference>
<keyword evidence="5" id="KW-0479">Metal-binding</keyword>
<dbReference type="InterPro" id="IPR005481">
    <property type="entry name" value="BC-like_N"/>
</dbReference>
<dbReference type="Gene3D" id="3.30.700.30">
    <property type="match status" value="1"/>
</dbReference>
<dbReference type="PROSITE" id="PS00867">
    <property type="entry name" value="CPSASE_2"/>
    <property type="match status" value="1"/>
</dbReference>
<evidence type="ECO:0000256" key="5">
    <source>
        <dbReference type="ARBA" id="ARBA00022723"/>
    </source>
</evidence>
<evidence type="ECO:0000256" key="12">
    <source>
        <dbReference type="ARBA" id="ARBA00023267"/>
    </source>
</evidence>
<evidence type="ECO:0000256" key="13">
    <source>
        <dbReference type="ARBA" id="ARBA00049495"/>
    </source>
</evidence>
<dbReference type="GO" id="GO:0046872">
    <property type="term" value="F:metal ion binding"/>
    <property type="evidence" value="ECO:0007669"/>
    <property type="project" value="UniProtKB-KW"/>
</dbReference>
<dbReference type="Proteomes" id="UP001054902">
    <property type="component" value="Unassembled WGS sequence"/>
</dbReference>
<dbReference type="SMART" id="SM00878">
    <property type="entry name" value="Biotin_carb_C"/>
    <property type="match status" value="1"/>
</dbReference>
<dbReference type="InterPro" id="IPR005479">
    <property type="entry name" value="CPAse_ATP-bd"/>
</dbReference>
<dbReference type="InterPro" id="IPR011053">
    <property type="entry name" value="Single_hybrid_motif"/>
</dbReference>
<accession>A0AAD3H824</accession>
<dbReference type="InterPro" id="IPR011761">
    <property type="entry name" value="ATP-grasp"/>
</dbReference>
<keyword evidence="8" id="KW-0460">Magnesium</keyword>
<comment type="cofactor">
    <cofactor evidence="1">
        <name>biotin</name>
        <dbReference type="ChEBI" id="CHEBI:57586"/>
    </cofactor>
</comment>
<dbReference type="Gene3D" id="3.30.470.20">
    <property type="entry name" value="ATP-grasp fold, B domain"/>
    <property type="match status" value="1"/>
</dbReference>
<name>A0AAD3H824_9STRA</name>
<keyword evidence="7 14" id="KW-0067">ATP-binding</keyword>
<evidence type="ECO:0000256" key="2">
    <source>
        <dbReference type="ARBA" id="ARBA00005060"/>
    </source>
</evidence>
<keyword evidence="9" id="KW-0442">Lipid degradation</keyword>
<comment type="caution">
    <text evidence="18">The sequence shown here is derived from an EMBL/GenBank/DDBJ whole genome shotgun (WGS) entry which is preliminary data.</text>
</comment>
<dbReference type="EC" id="6.4.1.3" evidence="3"/>
<dbReference type="SUPFAM" id="SSF51246">
    <property type="entry name" value="Rudiment single hybrid motif"/>
    <property type="match status" value="1"/>
</dbReference>
<keyword evidence="12" id="KW-0092">Biotin</keyword>
<feature type="domain" description="Biotin carboxylation" evidence="17">
    <location>
        <begin position="82"/>
        <end position="556"/>
    </location>
</feature>
<dbReference type="Pfam" id="PF00289">
    <property type="entry name" value="Biotin_carb_N"/>
    <property type="match status" value="1"/>
</dbReference>